<keyword evidence="1" id="KW-0479">Metal-binding</keyword>
<proteinExistence type="predicted"/>
<organism evidence="7 8">
    <name type="scientific">Pycnococcus provasolii</name>
    <dbReference type="NCBI Taxonomy" id="41880"/>
    <lineage>
        <taxon>Eukaryota</taxon>
        <taxon>Viridiplantae</taxon>
        <taxon>Chlorophyta</taxon>
        <taxon>Pseudoscourfieldiophyceae</taxon>
        <taxon>Pseudoscourfieldiales</taxon>
        <taxon>Pycnococcaceae</taxon>
        <taxon>Pycnococcus</taxon>
    </lineage>
</organism>
<dbReference type="GO" id="GO:0003729">
    <property type="term" value="F:mRNA binding"/>
    <property type="evidence" value="ECO:0007669"/>
    <property type="project" value="TreeGrafter"/>
</dbReference>
<evidence type="ECO:0000256" key="4">
    <source>
        <dbReference type="PROSITE-ProRule" id="PRU00322"/>
    </source>
</evidence>
<reference evidence="7" key="1">
    <citation type="submission" date="2020-10" db="EMBL/GenBank/DDBJ databases">
        <title>Unveiling of a novel bifunctional photoreceptor, Dualchrome1, isolated from a cosmopolitan green alga.</title>
        <authorList>
            <person name="Suzuki S."/>
            <person name="Kawachi M."/>
        </authorList>
    </citation>
    <scope>NUCLEOTIDE SEQUENCE</scope>
    <source>
        <strain evidence="7">NIES 2893</strain>
    </source>
</reference>
<dbReference type="Proteomes" id="UP000660262">
    <property type="component" value="Unassembled WGS sequence"/>
</dbReference>
<dbReference type="PANTHER" id="PTHR23111">
    <property type="entry name" value="ZINC FINGER PROTEIN"/>
    <property type="match status" value="1"/>
</dbReference>
<feature type="compositionally biased region" description="Low complexity" evidence="5">
    <location>
        <begin position="1"/>
        <end position="12"/>
    </location>
</feature>
<evidence type="ECO:0000313" key="8">
    <source>
        <dbReference type="Proteomes" id="UP000660262"/>
    </source>
</evidence>
<evidence type="ECO:0000313" key="7">
    <source>
        <dbReference type="EMBL" id="GHP11865.1"/>
    </source>
</evidence>
<keyword evidence="8" id="KW-1185">Reference proteome</keyword>
<comment type="caution">
    <text evidence="7">The sequence shown here is derived from an EMBL/GenBank/DDBJ whole genome shotgun (WGS) entry which is preliminary data.</text>
</comment>
<dbReference type="Pfam" id="PF00641">
    <property type="entry name" value="Zn_ribbon_RanBP"/>
    <property type="match status" value="3"/>
</dbReference>
<dbReference type="OrthoDB" id="448399at2759"/>
<dbReference type="PROSITE" id="PS01358">
    <property type="entry name" value="ZF_RANBP2_1"/>
    <property type="match status" value="3"/>
</dbReference>
<evidence type="ECO:0000259" key="6">
    <source>
        <dbReference type="PROSITE" id="PS50199"/>
    </source>
</evidence>
<evidence type="ECO:0000256" key="3">
    <source>
        <dbReference type="ARBA" id="ARBA00022833"/>
    </source>
</evidence>
<dbReference type="Gene3D" id="4.10.1060.10">
    <property type="entry name" value="Zinc finger, RanBP2-type"/>
    <property type="match status" value="3"/>
</dbReference>
<dbReference type="PROSITE" id="PS50199">
    <property type="entry name" value="ZF_RANBP2_2"/>
    <property type="match status" value="3"/>
</dbReference>
<feature type="domain" description="RanBP2-type" evidence="6">
    <location>
        <begin position="187"/>
        <end position="216"/>
    </location>
</feature>
<dbReference type="InterPro" id="IPR001876">
    <property type="entry name" value="Znf_RanBP2"/>
</dbReference>
<evidence type="ECO:0000256" key="2">
    <source>
        <dbReference type="ARBA" id="ARBA00022771"/>
    </source>
</evidence>
<evidence type="ECO:0000256" key="1">
    <source>
        <dbReference type="ARBA" id="ARBA00022723"/>
    </source>
</evidence>
<accession>A0A830HZ46</accession>
<dbReference type="SUPFAM" id="SSF90209">
    <property type="entry name" value="Ran binding protein zinc finger-like"/>
    <property type="match status" value="3"/>
</dbReference>
<feature type="region of interest" description="Disordered" evidence="5">
    <location>
        <begin position="312"/>
        <end position="335"/>
    </location>
</feature>
<dbReference type="InterPro" id="IPR036443">
    <property type="entry name" value="Znf_RanBP2_sf"/>
</dbReference>
<feature type="region of interest" description="Disordered" evidence="5">
    <location>
        <begin position="1"/>
        <end position="80"/>
    </location>
</feature>
<keyword evidence="3" id="KW-0862">Zinc</keyword>
<protein>
    <recommendedName>
        <fullName evidence="6">RanBP2-type domain-containing protein</fullName>
    </recommendedName>
</protein>
<feature type="compositionally biased region" description="Gly residues" evidence="5">
    <location>
        <begin position="61"/>
        <end position="80"/>
    </location>
</feature>
<feature type="compositionally biased region" description="Polar residues" evidence="5">
    <location>
        <begin position="27"/>
        <end position="44"/>
    </location>
</feature>
<feature type="compositionally biased region" description="Gly residues" evidence="5">
    <location>
        <begin position="318"/>
        <end position="328"/>
    </location>
</feature>
<dbReference type="GO" id="GO:0008270">
    <property type="term" value="F:zinc ion binding"/>
    <property type="evidence" value="ECO:0007669"/>
    <property type="project" value="UniProtKB-KW"/>
</dbReference>
<sequence length="335" mass="33681">MDPSQPNNNVNVPGGGGAGDQLVENPSVGNLPTNTDPSQMSAEQFANMGFAPSTQMAPGSHMGGPPGQQTQGGGGVGGLGAVSGQMYAPQTGQMQTQHFNGQQGAFAQPGMGMAAGAPDMKPGDWNCPGCGHLNFARRTNCQRCGGYRPGVGGGYHGGHGGFGDHQAFGGGQWGGRQDRMYGGPSVRPGDWYCSACGAHNFASRGQCFRCGMIKPEGAEHTIAGGYGGGGYQQRGYENFGGRRGGGGFDNYQAPGGYGGGFGGGGYGGGGGGGGSRHDFKPGDWSCTACGAHNFASRSACFRCSMARPQDAASAAMGGPMGGPMGDLGGPPRQMQ</sequence>
<keyword evidence="2 4" id="KW-0863">Zinc-finger</keyword>
<dbReference type="SMART" id="SM00547">
    <property type="entry name" value="ZnF_RBZ"/>
    <property type="match status" value="3"/>
</dbReference>
<feature type="domain" description="RanBP2-type" evidence="6">
    <location>
        <begin position="121"/>
        <end position="150"/>
    </location>
</feature>
<evidence type="ECO:0000256" key="5">
    <source>
        <dbReference type="SAM" id="MobiDB-lite"/>
    </source>
</evidence>
<dbReference type="PANTHER" id="PTHR23111:SF40">
    <property type="entry name" value="RNA-BINDING PROTEIN INVOLVED IN HETEROCHROMATIN ASSEMBLY-RELATED"/>
    <property type="match status" value="1"/>
</dbReference>
<dbReference type="EMBL" id="BNJQ01000037">
    <property type="protein sequence ID" value="GHP11865.1"/>
    <property type="molecule type" value="Genomic_DNA"/>
</dbReference>
<feature type="domain" description="RanBP2-type" evidence="6">
    <location>
        <begin position="280"/>
        <end position="309"/>
    </location>
</feature>
<name>A0A830HZ46_9CHLO</name>
<dbReference type="AlphaFoldDB" id="A0A830HZ46"/>
<gene>
    <name evidence="7" type="ORF">PPROV_001059200</name>
</gene>